<dbReference type="Pfam" id="PF03765">
    <property type="entry name" value="CRAL_TRIO_N"/>
    <property type="match status" value="1"/>
</dbReference>
<dbReference type="InterPro" id="IPR044834">
    <property type="entry name" value="PATL"/>
</dbReference>
<proteinExistence type="inferred from homology"/>
<dbReference type="GO" id="GO:0016020">
    <property type="term" value="C:membrane"/>
    <property type="evidence" value="ECO:0007669"/>
    <property type="project" value="UniProtKB-SubCell"/>
</dbReference>
<dbReference type="InterPro" id="IPR001251">
    <property type="entry name" value="CRAL-TRIO_dom"/>
</dbReference>
<sequence>MELEQLIQEALNNREFGVSSAAAPPPPIKTVEAEKSSTTPAAAEENDGAKTLEAIAETIVACAHTTTTTTTEEAAKKAPEAEEVSIWGVKLLEDERSDVVLHKFLRARDFKAKDAFDMIKNTVKWRKQFGIDGDLVEDDAAAGEQLGRAVFMHGHSKEGNPVCYNVYGEFQDKDLYRKMFSDEEKRSKFLKWRIQFLEKSARKLDFRAGGVSTIIQVNDLKNSPGPNRWELRQATNQALQLFQDNYPEFVAKQVFINVPWWYLALSKIISPFMTQRTQSKFVVARPSTTTETLFKYIAAEQIPTQYGGLSKDGEFGASDSVTEVTVKPSAKHIVEFPVTQGCCVVSWEASVVGWEVRYGAEFVPSAENGYTIIIQKMRKINNNGGNDQVIRSNYRVGEPGKLILTIDNLTSRKKKLLYRFKTKLVSSV</sequence>
<evidence type="ECO:0000256" key="7">
    <source>
        <dbReference type="ARBA" id="ARBA00023121"/>
    </source>
</evidence>
<dbReference type="eggNOG" id="KOG1471">
    <property type="taxonomic scope" value="Eukaryota"/>
</dbReference>
<comment type="subcellular location">
    <subcellularLocation>
        <location evidence="2">Cytoplasm</location>
    </subcellularLocation>
    <subcellularLocation>
        <location evidence="1">Membrane</location>
    </subcellularLocation>
</comment>
<dbReference type="InterPro" id="IPR036598">
    <property type="entry name" value="GOLD_dom_sf"/>
</dbReference>
<keyword evidence="5" id="KW-0963">Cytoplasm</keyword>
<keyword evidence="14" id="KW-1185">Reference proteome</keyword>
<evidence type="ECO:0000259" key="11">
    <source>
        <dbReference type="PROSITE" id="PS50191"/>
    </source>
</evidence>
<dbReference type="SUPFAM" id="SSF101576">
    <property type="entry name" value="Supernatant protein factor (SPF), C-terminal domain"/>
    <property type="match status" value="1"/>
</dbReference>
<dbReference type="Pfam" id="PF25099">
    <property type="entry name" value="GOLD_PATL1_C"/>
    <property type="match status" value="1"/>
</dbReference>
<name>A0A022PYJ3_ERYGU</name>
<dbReference type="InterPro" id="IPR011074">
    <property type="entry name" value="CRAL/TRIO_N_dom"/>
</dbReference>
<keyword evidence="6" id="KW-0132">Cell division</keyword>
<dbReference type="SUPFAM" id="SSF52087">
    <property type="entry name" value="CRAL/TRIO domain"/>
    <property type="match status" value="1"/>
</dbReference>
<gene>
    <name evidence="13" type="ORF">MIMGU_mgv1a006872mg</name>
</gene>
<dbReference type="InterPro" id="IPR036273">
    <property type="entry name" value="CRAL/TRIO_N_dom_sf"/>
</dbReference>
<feature type="domain" description="GOLD" evidence="12">
    <location>
        <begin position="290"/>
        <end position="422"/>
    </location>
</feature>
<evidence type="ECO:0000256" key="6">
    <source>
        <dbReference type="ARBA" id="ARBA00022618"/>
    </source>
</evidence>
<dbReference type="PANTHER" id="PTHR45932:SF17">
    <property type="entry name" value="CELLULAR RETINALDEHYDE-BINDING_TRIPLE FUNCTION DOMAIN-CONTAINING PROTEIN"/>
    <property type="match status" value="1"/>
</dbReference>
<keyword evidence="8" id="KW-0472">Membrane</keyword>
<evidence type="ECO:0000313" key="14">
    <source>
        <dbReference type="Proteomes" id="UP000030748"/>
    </source>
</evidence>
<feature type="region of interest" description="Disordered" evidence="10">
    <location>
        <begin position="14"/>
        <end position="46"/>
    </location>
</feature>
<dbReference type="GO" id="GO:0051301">
    <property type="term" value="P:cell division"/>
    <property type="evidence" value="ECO:0007669"/>
    <property type="project" value="UniProtKB-KW"/>
</dbReference>
<dbReference type="SUPFAM" id="SSF46938">
    <property type="entry name" value="CRAL/TRIO N-terminal domain"/>
    <property type="match status" value="1"/>
</dbReference>
<dbReference type="Proteomes" id="UP000030748">
    <property type="component" value="Unassembled WGS sequence"/>
</dbReference>
<dbReference type="Pfam" id="PF00650">
    <property type="entry name" value="CRAL_TRIO"/>
    <property type="match status" value="1"/>
</dbReference>
<evidence type="ECO:0000256" key="8">
    <source>
        <dbReference type="ARBA" id="ARBA00023136"/>
    </source>
</evidence>
<protein>
    <recommendedName>
        <fullName evidence="15">CRAL-TRIO domain-containing protein</fullName>
    </recommendedName>
</protein>
<evidence type="ECO:0000256" key="4">
    <source>
        <dbReference type="ARBA" id="ARBA00022448"/>
    </source>
</evidence>
<dbReference type="SMART" id="SM00516">
    <property type="entry name" value="SEC14"/>
    <property type="match status" value="1"/>
</dbReference>
<keyword evidence="7" id="KW-0446">Lipid-binding</keyword>
<keyword evidence="4" id="KW-0813">Transport</keyword>
<dbReference type="Gene3D" id="1.10.8.20">
    <property type="entry name" value="N-terminal domain of phosphatidylinositol transfer protein sec14p"/>
    <property type="match status" value="1"/>
</dbReference>
<evidence type="ECO:0000259" key="12">
    <source>
        <dbReference type="PROSITE" id="PS50866"/>
    </source>
</evidence>
<dbReference type="PROSITE" id="PS50191">
    <property type="entry name" value="CRAL_TRIO"/>
    <property type="match status" value="1"/>
</dbReference>
<organism evidence="13 14">
    <name type="scientific">Erythranthe guttata</name>
    <name type="common">Yellow monkey flower</name>
    <name type="synonym">Mimulus guttatus</name>
    <dbReference type="NCBI Taxonomy" id="4155"/>
    <lineage>
        <taxon>Eukaryota</taxon>
        <taxon>Viridiplantae</taxon>
        <taxon>Streptophyta</taxon>
        <taxon>Embryophyta</taxon>
        <taxon>Tracheophyta</taxon>
        <taxon>Spermatophyta</taxon>
        <taxon>Magnoliopsida</taxon>
        <taxon>eudicotyledons</taxon>
        <taxon>Gunneridae</taxon>
        <taxon>Pentapetalae</taxon>
        <taxon>asterids</taxon>
        <taxon>lamiids</taxon>
        <taxon>Lamiales</taxon>
        <taxon>Phrymaceae</taxon>
        <taxon>Erythranthe</taxon>
    </lineage>
</organism>
<evidence type="ECO:0000256" key="1">
    <source>
        <dbReference type="ARBA" id="ARBA00004370"/>
    </source>
</evidence>
<evidence type="ECO:0000256" key="5">
    <source>
        <dbReference type="ARBA" id="ARBA00022490"/>
    </source>
</evidence>
<dbReference type="InterPro" id="IPR056794">
    <property type="entry name" value="PATL1-6_C_GOLD"/>
</dbReference>
<dbReference type="Gene3D" id="2.60.120.680">
    <property type="entry name" value="GOLD domain"/>
    <property type="match status" value="1"/>
</dbReference>
<evidence type="ECO:0000256" key="3">
    <source>
        <dbReference type="ARBA" id="ARBA00007155"/>
    </source>
</evidence>
<dbReference type="Gene3D" id="3.40.525.10">
    <property type="entry name" value="CRAL-TRIO lipid binding domain"/>
    <property type="match status" value="1"/>
</dbReference>
<evidence type="ECO:0008006" key="15">
    <source>
        <dbReference type="Google" id="ProtNLM"/>
    </source>
</evidence>
<comment type="similarity">
    <text evidence="3">Belongs to the patellin family.</text>
</comment>
<dbReference type="InterPro" id="IPR009038">
    <property type="entry name" value="GOLD_dom"/>
</dbReference>
<dbReference type="CDD" id="cd00170">
    <property type="entry name" value="SEC14"/>
    <property type="match status" value="1"/>
</dbReference>
<dbReference type="PANTHER" id="PTHR45932">
    <property type="entry name" value="PATELLIN-1"/>
    <property type="match status" value="1"/>
</dbReference>
<dbReference type="InterPro" id="IPR036865">
    <property type="entry name" value="CRAL-TRIO_dom_sf"/>
</dbReference>
<dbReference type="PROSITE" id="PS50866">
    <property type="entry name" value="GOLD"/>
    <property type="match status" value="1"/>
</dbReference>
<evidence type="ECO:0000256" key="10">
    <source>
        <dbReference type="SAM" id="MobiDB-lite"/>
    </source>
</evidence>
<evidence type="ECO:0000256" key="2">
    <source>
        <dbReference type="ARBA" id="ARBA00004496"/>
    </source>
</evidence>
<dbReference type="GO" id="GO:0005737">
    <property type="term" value="C:cytoplasm"/>
    <property type="evidence" value="ECO:0007669"/>
    <property type="project" value="UniProtKB-SubCell"/>
</dbReference>
<keyword evidence="9" id="KW-0131">Cell cycle</keyword>
<dbReference type="SMART" id="SM01100">
    <property type="entry name" value="CRAL_TRIO_N"/>
    <property type="match status" value="1"/>
</dbReference>
<feature type="domain" description="CRAL-TRIO" evidence="11">
    <location>
        <begin position="139"/>
        <end position="314"/>
    </location>
</feature>
<evidence type="ECO:0000256" key="9">
    <source>
        <dbReference type="ARBA" id="ARBA00023306"/>
    </source>
</evidence>
<dbReference type="STRING" id="4155.A0A022PYJ3"/>
<dbReference type="AlphaFoldDB" id="A0A022PYJ3"/>
<reference evidence="13 14" key="1">
    <citation type="journal article" date="2013" name="Proc. Natl. Acad. Sci. U.S.A.">
        <title>Fine-scale variation in meiotic recombination in Mimulus inferred from population shotgun sequencing.</title>
        <authorList>
            <person name="Hellsten U."/>
            <person name="Wright K.M."/>
            <person name="Jenkins J."/>
            <person name="Shu S."/>
            <person name="Yuan Y."/>
            <person name="Wessler S.R."/>
            <person name="Schmutz J."/>
            <person name="Willis J.H."/>
            <person name="Rokhsar D.S."/>
        </authorList>
    </citation>
    <scope>NUCLEOTIDE SEQUENCE [LARGE SCALE GENOMIC DNA]</scope>
    <source>
        <strain evidence="14">cv. DUN x IM62</strain>
    </source>
</reference>
<dbReference type="GO" id="GO:0008289">
    <property type="term" value="F:lipid binding"/>
    <property type="evidence" value="ECO:0007669"/>
    <property type="project" value="UniProtKB-KW"/>
</dbReference>
<dbReference type="EMBL" id="KI632264">
    <property type="protein sequence ID" value="EYU20559.1"/>
    <property type="molecule type" value="Genomic_DNA"/>
</dbReference>
<accession>A0A022PYJ3</accession>
<evidence type="ECO:0000313" key="13">
    <source>
        <dbReference type="EMBL" id="EYU20559.1"/>
    </source>
</evidence>